<feature type="domain" description="Autophagy protein ATG17-like" evidence="7">
    <location>
        <begin position="67"/>
        <end position="459"/>
    </location>
</feature>
<comment type="subcellular location">
    <subcellularLocation>
        <location evidence="6">Cytoplasm</location>
    </subcellularLocation>
    <subcellularLocation>
        <location evidence="6">Preautophagosomal structure membrane</location>
        <topology evidence="6">Peripheral membrane protein</topology>
    </subcellularLocation>
</comment>
<dbReference type="RefSeq" id="XP_033595061.1">
    <property type="nucleotide sequence ID" value="XM_033747752.1"/>
</dbReference>
<evidence type="ECO:0000256" key="2">
    <source>
        <dbReference type="ARBA" id="ARBA00013806"/>
    </source>
</evidence>
<protein>
    <recommendedName>
        <fullName evidence="2 6">Autophagy-related protein 17</fullName>
    </recommendedName>
</protein>
<evidence type="ECO:0000256" key="6">
    <source>
        <dbReference type="RuleBase" id="RU368080"/>
    </source>
</evidence>
<dbReference type="InterPro" id="IPR045326">
    <property type="entry name" value="ATG17-like_dom"/>
</dbReference>
<dbReference type="GO" id="GO:0000422">
    <property type="term" value="P:autophagy of mitochondrion"/>
    <property type="evidence" value="ECO:0007669"/>
    <property type="project" value="TreeGrafter"/>
</dbReference>
<evidence type="ECO:0000256" key="1">
    <source>
        <dbReference type="ARBA" id="ARBA00006259"/>
    </source>
</evidence>
<name>A0A6A6VQX8_9PEZI</name>
<evidence type="ECO:0000256" key="5">
    <source>
        <dbReference type="ARBA" id="ARBA00023136"/>
    </source>
</evidence>
<dbReference type="PANTHER" id="PTHR28005:SF1">
    <property type="entry name" value="AUTOPHAGY-RELATED PROTEIN 17"/>
    <property type="match status" value="1"/>
</dbReference>
<dbReference type="AlphaFoldDB" id="A0A6A6VQX8"/>
<dbReference type="GO" id="GO:0034045">
    <property type="term" value="C:phagophore assembly site membrane"/>
    <property type="evidence" value="ECO:0007669"/>
    <property type="project" value="UniProtKB-SubCell"/>
</dbReference>
<comment type="similarity">
    <text evidence="1 6">Belongs to the ATG17 family.</text>
</comment>
<dbReference type="GeneID" id="54488806"/>
<gene>
    <name evidence="8" type="ORF">EJ05DRAFT_505893</name>
</gene>
<evidence type="ECO:0000256" key="4">
    <source>
        <dbReference type="ARBA" id="ARBA00023006"/>
    </source>
</evidence>
<proteinExistence type="inferred from homology"/>
<dbReference type="Proteomes" id="UP000799437">
    <property type="component" value="Unassembled WGS sequence"/>
</dbReference>
<keyword evidence="4 6" id="KW-0072">Autophagy</keyword>
<keyword evidence="3 6" id="KW-0963">Cytoplasm</keyword>
<sequence length="505" mass="56602">MACEQLRANHKGPPRCSGRAKTLSFGQVVVQALEYGQEEHRTRSHLEEEPDLPRLVGYFVAAKRSILSTSYLLRANEIVNTARDLLEENAILAAKIAFIKSTLEVQIGTLEAITHGVSAVSEEAWTELKELLRTLDSADRDLQTTITKLQKTPVSPSLRTSDKKSLYDYIDNKSYRDLSEGLRSCIDRFNEARNELDHVTGEFEAATRSLRGYISATTNLTALHDGSSLLPSIFRELEFRAQEMAQNVQSLVHHYDLCVTALKHTDGGLPAASKATGDVPKAPGILVESLHQDAPPLPMTSSERRDMLEVVAKDAVEVEDVVTEMRDHASEMEEQLETVLSHLKILRESYGVLLTTVQSLTSMGKESKPYIASARSFRVVWDEERENIVQGVENMEGLKQFFDGFVDAYDGVLSELARRKQAEDEMDRIATQADTQFAKLYEADMKARMVFREQHGEFIPRDLWPGVVDLPPNFRVIQVPEEEPGIALAEQEFGDAIAQQIQNQL</sequence>
<dbReference type="EMBL" id="ML996605">
    <property type="protein sequence ID" value="KAF2752603.1"/>
    <property type="molecule type" value="Genomic_DNA"/>
</dbReference>
<organism evidence="8 9">
    <name type="scientific">Pseudovirgaria hyperparasitica</name>
    <dbReference type="NCBI Taxonomy" id="470096"/>
    <lineage>
        <taxon>Eukaryota</taxon>
        <taxon>Fungi</taxon>
        <taxon>Dikarya</taxon>
        <taxon>Ascomycota</taxon>
        <taxon>Pezizomycotina</taxon>
        <taxon>Dothideomycetes</taxon>
        <taxon>Dothideomycetes incertae sedis</taxon>
        <taxon>Acrospermales</taxon>
        <taxon>Acrospermaceae</taxon>
        <taxon>Pseudovirgaria</taxon>
    </lineage>
</organism>
<dbReference type="PANTHER" id="PTHR28005">
    <property type="entry name" value="AUTOPHAGY-RELATED PROTEIN 17"/>
    <property type="match status" value="1"/>
</dbReference>
<accession>A0A6A6VQX8</accession>
<dbReference type="GO" id="GO:0030295">
    <property type="term" value="F:protein kinase activator activity"/>
    <property type="evidence" value="ECO:0007669"/>
    <property type="project" value="TreeGrafter"/>
</dbReference>
<dbReference type="Pfam" id="PF04108">
    <property type="entry name" value="ATG17_like"/>
    <property type="match status" value="1"/>
</dbReference>
<keyword evidence="5" id="KW-0472">Membrane</keyword>
<dbReference type="GO" id="GO:0034727">
    <property type="term" value="P:piecemeal microautophagy of the nucleus"/>
    <property type="evidence" value="ECO:0007669"/>
    <property type="project" value="TreeGrafter"/>
</dbReference>
<evidence type="ECO:0000256" key="3">
    <source>
        <dbReference type="ARBA" id="ARBA00022490"/>
    </source>
</evidence>
<dbReference type="GO" id="GO:0000045">
    <property type="term" value="P:autophagosome assembly"/>
    <property type="evidence" value="ECO:0007669"/>
    <property type="project" value="TreeGrafter"/>
</dbReference>
<reference evidence="8" key="1">
    <citation type="journal article" date="2020" name="Stud. Mycol.">
        <title>101 Dothideomycetes genomes: a test case for predicting lifestyles and emergence of pathogens.</title>
        <authorList>
            <person name="Haridas S."/>
            <person name="Albert R."/>
            <person name="Binder M."/>
            <person name="Bloem J."/>
            <person name="Labutti K."/>
            <person name="Salamov A."/>
            <person name="Andreopoulos B."/>
            <person name="Baker S."/>
            <person name="Barry K."/>
            <person name="Bills G."/>
            <person name="Bluhm B."/>
            <person name="Cannon C."/>
            <person name="Castanera R."/>
            <person name="Culley D."/>
            <person name="Daum C."/>
            <person name="Ezra D."/>
            <person name="Gonzalez J."/>
            <person name="Henrissat B."/>
            <person name="Kuo A."/>
            <person name="Liang C."/>
            <person name="Lipzen A."/>
            <person name="Lutzoni F."/>
            <person name="Magnuson J."/>
            <person name="Mondo S."/>
            <person name="Nolan M."/>
            <person name="Ohm R."/>
            <person name="Pangilinan J."/>
            <person name="Park H.-J."/>
            <person name="Ramirez L."/>
            <person name="Alfaro M."/>
            <person name="Sun H."/>
            <person name="Tritt A."/>
            <person name="Yoshinaga Y."/>
            <person name="Zwiers L.-H."/>
            <person name="Turgeon B."/>
            <person name="Goodwin S."/>
            <person name="Spatafora J."/>
            <person name="Crous P."/>
            <person name="Grigoriev I."/>
        </authorList>
    </citation>
    <scope>NUCLEOTIDE SEQUENCE</scope>
    <source>
        <strain evidence="8">CBS 121739</strain>
    </source>
</reference>
<dbReference type="OrthoDB" id="1937984at2759"/>
<evidence type="ECO:0000259" key="7">
    <source>
        <dbReference type="Pfam" id="PF04108"/>
    </source>
</evidence>
<evidence type="ECO:0000313" key="9">
    <source>
        <dbReference type="Proteomes" id="UP000799437"/>
    </source>
</evidence>
<keyword evidence="9" id="KW-1185">Reference proteome</keyword>
<dbReference type="GO" id="GO:1990316">
    <property type="term" value="C:Atg1/ULK1 kinase complex"/>
    <property type="evidence" value="ECO:0007669"/>
    <property type="project" value="TreeGrafter"/>
</dbReference>
<dbReference type="GO" id="GO:0060090">
    <property type="term" value="F:molecular adaptor activity"/>
    <property type="evidence" value="ECO:0007669"/>
    <property type="project" value="TreeGrafter"/>
</dbReference>
<comment type="function">
    <text evidence="6">Autophagy-specific protein that functions in response to autophagy-inducing signals as a scaffold to recruit other ATG proteins to organize preautophagosomal structure (PAS) formation. Modulates the timing and magnitude of the autophagy response, such as the size of the sequestering vesicles. Plays particularly a role in pexophagy and nucleophagy.</text>
</comment>
<evidence type="ECO:0000313" key="8">
    <source>
        <dbReference type="EMBL" id="KAF2752603.1"/>
    </source>
</evidence>
<dbReference type="InterPro" id="IPR007240">
    <property type="entry name" value="Atg17"/>
</dbReference>